<comment type="caution">
    <text evidence="2">The sequence shown here is derived from an EMBL/GenBank/DDBJ whole genome shotgun (WGS) entry which is preliminary data.</text>
</comment>
<dbReference type="OrthoDB" id="6146483at2759"/>
<feature type="chain" id="PRO_5032450488" evidence="1">
    <location>
        <begin position="17"/>
        <end position="131"/>
    </location>
</feature>
<protein>
    <submittedName>
        <fullName evidence="2">Uncharacterized protein</fullName>
    </submittedName>
</protein>
<evidence type="ECO:0000313" key="3">
    <source>
        <dbReference type="Proteomes" id="UP000596742"/>
    </source>
</evidence>
<reference evidence="2" key="1">
    <citation type="submission" date="2018-11" db="EMBL/GenBank/DDBJ databases">
        <authorList>
            <person name="Alioto T."/>
            <person name="Alioto T."/>
        </authorList>
    </citation>
    <scope>NUCLEOTIDE SEQUENCE</scope>
</reference>
<dbReference type="AlphaFoldDB" id="A0A8B6CPX5"/>
<sequence length="131" mass="14750">MMLVLLICFFVGQSLAATTMAPHSTKHHHHHGTRPTHEPAVVESFGFKYDPHSHMMAAMTHHKCYLYTMVGTESADVHTTHGLHLLETKLITMVDDTTMTYSTMTHDELTAISKLLSHTCNKAGWTTYKLN</sequence>
<feature type="signal peptide" evidence="1">
    <location>
        <begin position="1"/>
        <end position="16"/>
    </location>
</feature>
<name>A0A8B6CPX5_MYTGA</name>
<accession>A0A8B6CPX5</accession>
<evidence type="ECO:0000313" key="2">
    <source>
        <dbReference type="EMBL" id="VDI07585.1"/>
    </source>
</evidence>
<keyword evidence="1" id="KW-0732">Signal</keyword>
<evidence type="ECO:0000256" key="1">
    <source>
        <dbReference type="SAM" id="SignalP"/>
    </source>
</evidence>
<keyword evidence="3" id="KW-1185">Reference proteome</keyword>
<gene>
    <name evidence="2" type="ORF">MGAL_10B029483</name>
</gene>
<dbReference type="Proteomes" id="UP000596742">
    <property type="component" value="Unassembled WGS sequence"/>
</dbReference>
<dbReference type="EMBL" id="UYJE01002071">
    <property type="protein sequence ID" value="VDI07585.1"/>
    <property type="molecule type" value="Genomic_DNA"/>
</dbReference>
<proteinExistence type="predicted"/>
<organism evidence="2 3">
    <name type="scientific">Mytilus galloprovincialis</name>
    <name type="common">Mediterranean mussel</name>
    <dbReference type="NCBI Taxonomy" id="29158"/>
    <lineage>
        <taxon>Eukaryota</taxon>
        <taxon>Metazoa</taxon>
        <taxon>Spiralia</taxon>
        <taxon>Lophotrochozoa</taxon>
        <taxon>Mollusca</taxon>
        <taxon>Bivalvia</taxon>
        <taxon>Autobranchia</taxon>
        <taxon>Pteriomorphia</taxon>
        <taxon>Mytilida</taxon>
        <taxon>Mytiloidea</taxon>
        <taxon>Mytilidae</taxon>
        <taxon>Mytilinae</taxon>
        <taxon>Mytilus</taxon>
    </lineage>
</organism>